<dbReference type="RefSeq" id="XP_073554522.1">
    <property type="nucleotide sequence ID" value="XM_073707025.1"/>
</dbReference>
<organism evidence="1 2">
    <name type="scientific">Trichoderma ghanense</name>
    <dbReference type="NCBI Taxonomy" id="65468"/>
    <lineage>
        <taxon>Eukaryota</taxon>
        <taxon>Fungi</taxon>
        <taxon>Dikarya</taxon>
        <taxon>Ascomycota</taxon>
        <taxon>Pezizomycotina</taxon>
        <taxon>Sordariomycetes</taxon>
        <taxon>Hypocreomycetidae</taxon>
        <taxon>Hypocreales</taxon>
        <taxon>Hypocreaceae</taxon>
        <taxon>Trichoderma</taxon>
    </lineage>
</organism>
<comment type="caution">
    <text evidence="1">The sequence shown here is derived from an EMBL/GenBank/DDBJ whole genome shotgun (WGS) entry which is preliminary data.</text>
</comment>
<keyword evidence="2" id="KW-1185">Reference proteome</keyword>
<dbReference type="Proteomes" id="UP001642720">
    <property type="component" value="Unassembled WGS sequence"/>
</dbReference>
<dbReference type="GeneID" id="300581475"/>
<proteinExistence type="predicted"/>
<name>A0ABY2GRC1_9HYPO</name>
<evidence type="ECO:0000313" key="1">
    <source>
        <dbReference type="EMBL" id="TFA98320.1"/>
    </source>
</evidence>
<dbReference type="EMBL" id="PPTA01000021">
    <property type="protein sequence ID" value="TFA98320.1"/>
    <property type="molecule type" value="Genomic_DNA"/>
</dbReference>
<evidence type="ECO:0000313" key="2">
    <source>
        <dbReference type="Proteomes" id="UP001642720"/>
    </source>
</evidence>
<protein>
    <submittedName>
        <fullName evidence="1">Uncharacterized protein</fullName>
    </submittedName>
</protein>
<accession>A0ABY2GRC1</accession>
<reference evidence="1 2" key="1">
    <citation type="submission" date="2018-01" db="EMBL/GenBank/DDBJ databases">
        <title>Genome characterization of the sugarcane-associated fungus Trichoderma ghanense CCMA-1212 and their application in lignocelulose bioconversion.</title>
        <authorList>
            <person name="Steindorff A.S."/>
            <person name="Mendes T.D."/>
            <person name="Vilela E.S.D."/>
            <person name="Rodrigues D.S."/>
            <person name="Formighieri E.F."/>
            <person name="Melo I.S."/>
            <person name="Favaro L.C.L."/>
        </authorList>
    </citation>
    <scope>NUCLEOTIDE SEQUENCE [LARGE SCALE GENOMIC DNA]</scope>
    <source>
        <strain evidence="1 2">CCMA-1212</strain>
    </source>
</reference>
<gene>
    <name evidence="1" type="ORF">CCMA1212_009966</name>
</gene>
<sequence>MSCGYGQQGPAGSLVRFVKEIENGLKGMDGSLRRINCGIRLCDFTGNEGMVGAFSDTRGDVVDVSGQGVEEGQQHEEEHSDS</sequence>